<organism evidence="1 2">
    <name type="scientific">Xylanibacter ruminicola</name>
    <name type="common">Prevotella ruminicola</name>
    <dbReference type="NCBI Taxonomy" id="839"/>
    <lineage>
        <taxon>Bacteria</taxon>
        <taxon>Pseudomonadati</taxon>
        <taxon>Bacteroidota</taxon>
        <taxon>Bacteroidia</taxon>
        <taxon>Bacteroidales</taxon>
        <taxon>Prevotellaceae</taxon>
        <taxon>Xylanibacter</taxon>
    </lineage>
</organism>
<dbReference type="AlphaFoldDB" id="A0A9D5NYZ6"/>
<evidence type="ECO:0000313" key="2">
    <source>
        <dbReference type="Proteomes" id="UP000806522"/>
    </source>
</evidence>
<protein>
    <submittedName>
        <fullName evidence="1">Uncharacterized protein</fullName>
    </submittedName>
</protein>
<name>A0A9D5NYZ6_XYLRU</name>
<evidence type="ECO:0000313" key="1">
    <source>
        <dbReference type="EMBL" id="MBE6270045.1"/>
    </source>
</evidence>
<sequence length="66" mass="7385">MKQILGAIKGVTIDKFVADNTAAEKEKQFIINTITQGYKQAQERKFAGKNLSSLDDLVKELRTEAE</sequence>
<proteinExistence type="predicted"/>
<dbReference type="Proteomes" id="UP000806522">
    <property type="component" value="Unassembled WGS sequence"/>
</dbReference>
<dbReference type="EMBL" id="SUYC01000003">
    <property type="protein sequence ID" value="MBE6270045.1"/>
    <property type="molecule type" value="Genomic_DNA"/>
</dbReference>
<gene>
    <name evidence="1" type="ORF">E7101_03735</name>
</gene>
<reference evidence="1" key="1">
    <citation type="submission" date="2019-04" db="EMBL/GenBank/DDBJ databases">
        <title>Evolution of Biomass-Degrading Anaerobic Consortia Revealed by Metagenomics.</title>
        <authorList>
            <person name="Peng X."/>
        </authorList>
    </citation>
    <scope>NUCLEOTIDE SEQUENCE</scope>
    <source>
        <strain evidence="1">SIG140</strain>
    </source>
</reference>
<comment type="caution">
    <text evidence="1">The sequence shown here is derived from an EMBL/GenBank/DDBJ whole genome shotgun (WGS) entry which is preliminary data.</text>
</comment>
<accession>A0A9D5NYZ6</accession>